<name>L8GUG6_ACACF</name>
<sequence>MEAGAAETYPDSVIDPSYVLRCLITLVEKEDKLRLVREGEVVQEEDETEEIELGCFLWDIATSAEFVDFMLKHELLSILLRILANPTHSHRFREVIVGVLGNVGSVRSSALNRQDLQAMLVGMWVTNDDPPTLAELARCFTACVCTAEGQQSWAPSLLDDDFIAKLAWILRSSMSELLLQRCAELLYALAYMGGQLATKLVWDHDMLGVLGAQLGQPEDRITEKIAHLMWEVVELLLSRPGLAVHPENQPGQTSGVAEERVMRKMADAFVPVAVQWLRTEVDEDDVHKICTLLLANTLAYLNEEQMAALIDARLVVSLVRLLSQSQDSGDEPIHLAVWVWAQQQLSLSGKRLRP</sequence>
<dbReference type="GO" id="GO:0005634">
    <property type="term" value="C:nucleus"/>
    <property type="evidence" value="ECO:0007669"/>
    <property type="project" value="UniProtKB-SubCell"/>
</dbReference>
<comment type="similarity">
    <text evidence="3">Belongs to the SAAL1 family.</text>
</comment>
<keyword evidence="5" id="KW-1185">Reference proteome</keyword>
<reference evidence="4 5" key="1">
    <citation type="journal article" date="2013" name="Genome Biol.">
        <title>Genome of Acanthamoeba castellanii highlights extensive lateral gene transfer and early evolution of tyrosine kinase signaling.</title>
        <authorList>
            <person name="Clarke M."/>
            <person name="Lohan A.J."/>
            <person name="Liu B."/>
            <person name="Lagkouvardos I."/>
            <person name="Roy S."/>
            <person name="Zafar N."/>
            <person name="Bertelli C."/>
            <person name="Schilde C."/>
            <person name="Kianianmomeni A."/>
            <person name="Burglin T.R."/>
            <person name="Frech C."/>
            <person name="Turcotte B."/>
            <person name="Kopec K.O."/>
            <person name="Synnott J.M."/>
            <person name="Choo C."/>
            <person name="Paponov I."/>
            <person name="Finkler A."/>
            <person name="Soon Heng Tan C."/>
            <person name="Hutchins A.P."/>
            <person name="Weinmeier T."/>
            <person name="Rattei T."/>
            <person name="Chu J.S."/>
            <person name="Gimenez G."/>
            <person name="Irimia M."/>
            <person name="Rigden D.J."/>
            <person name="Fitzpatrick D.A."/>
            <person name="Lorenzo-Morales J."/>
            <person name="Bateman A."/>
            <person name="Chiu C.H."/>
            <person name="Tang P."/>
            <person name="Hegemann P."/>
            <person name="Fromm H."/>
            <person name="Raoult D."/>
            <person name="Greub G."/>
            <person name="Miranda-Saavedra D."/>
            <person name="Chen N."/>
            <person name="Nash P."/>
            <person name="Ginger M.L."/>
            <person name="Horn M."/>
            <person name="Schaap P."/>
            <person name="Caler L."/>
            <person name="Loftus B."/>
        </authorList>
    </citation>
    <scope>NUCLEOTIDE SEQUENCE [LARGE SCALE GENOMIC DNA]</scope>
    <source>
        <strain evidence="4 5">Neff</strain>
    </source>
</reference>
<evidence type="ECO:0000256" key="1">
    <source>
        <dbReference type="ARBA" id="ARBA00004123"/>
    </source>
</evidence>
<dbReference type="SUPFAM" id="SSF48371">
    <property type="entry name" value="ARM repeat"/>
    <property type="match status" value="1"/>
</dbReference>
<dbReference type="KEGG" id="acan:ACA1_088700"/>
<organism evidence="4 5">
    <name type="scientific">Acanthamoeba castellanii (strain ATCC 30010 / Neff)</name>
    <dbReference type="NCBI Taxonomy" id="1257118"/>
    <lineage>
        <taxon>Eukaryota</taxon>
        <taxon>Amoebozoa</taxon>
        <taxon>Discosea</taxon>
        <taxon>Longamoebia</taxon>
        <taxon>Centramoebida</taxon>
        <taxon>Acanthamoebidae</taxon>
        <taxon>Acanthamoeba</taxon>
    </lineage>
</organism>
<gene>
    <name evidence="4" type="ORF">ACA1_088700</name>
</gene>
<dbReference type="OrthoDB" id="2156856at2759"/>
<protein>
    <recommendedName>
        <fullName evidence="6">Protein saal1</fullName>
    </recommendedName>
</protein>
<keyword evidence="2" id="KW-0539">Nucleus</keyword>
<dbReference type="Proteomes" id="UP000011083">
    <property type="component" value="Unassembled WGS sequence"/>
</dbReference>
<dbReference type="AlphaFoldDB" id="L8GUG6"/>
<dbReference type="EMBL" id="KB007985">
    <property type="protein sequence ID" value="ELR16625.1"/>
    <property type="molecule type" value="Genomic_DNA"/>
</dbReference>
<dbReference type="PANTHER" id="PTHR23424">
    <property type="entry name" value="SERUM AMYLOID A"/>
    <property type="match status" value="1"/>
</dbReference>
<accession>L8GUG6</accession>
<evidence type="ECO:0008006" key="6">
    <source>
        <dbReference type="Google" id="ProtNLM"/>
    </source>
</evidence>
<dbReference type="Gene3D" id="1.25.10.10">
    <property type="entry name" value="Leucine-rich Repeat Variant"/>
    <property type="match status" value="1"/>
</dbReference>
<dbReference type="InterPro" id="IPR016024">
    <property type="entry name" value="ARM-type_fold"/>
</dbReference>
<evidence type="ECO:0000313" key="4">
    <source>
        <dbReference type="EMBL" id="ELR16625.1"/>
    </source>
</evidence>
<dbReference type="GeneID" id="14917308"/>
<proteinExistence type="inferred from homology"/>
<evidence type="ECO:0000256" key="2">
    <source>
        <dbReference type="ARBA" id="ARBA00023242"/>
    </source>
</evidence>
<evidence type="ECO:0000313" key="5">
    <source>
        <dbReference type="Proteomes" id="UP000011083"/>
    </source>
</evidence>
<evidence type="ECO:0000256" key="3">
    <source>
        <dbReference type="ARBA" id="ARBA00038401"/>
    </source>
</evidence>
<dbReference type="PANTHER" id="PTHR23424:SF23">
    <property type="entry name" value="PROTEIN SAAL1"/>
    <property type="match status" value="1"/>
</dbReference>
<comment type="subcellular location">
    <subcellularLocation>
        <location evidence="1">Nucleus</location>
    </subcellularLocation>
</comment>
<dbReference type="RefSeq" id="XP_004338638.1">
    <property type="nucleotide sequence ID" value="XM_004338590.1"/>
</dbReference>
<dbReference type="InterPro" id="IPR011989">
    <property type="entry name" value="ARM-like"/>
</dbReference>
<dbReference type="InterPro" id="IPR052464">
    <property type="entry name" value="Synovial_Prolif_Regulator"/>
</dbReference>
<dbReference type="VEuPathDB" id="AmoebaDB:ACA1_088700"/>